<sequence>MRKESIGDTGGSGPAIVMIHGWGQTGRAFDPLSNLLKPDFRVITVDLAGHGTAKDEPGPYTFTRYCDDIAVVVRQLGLDKFHLLGWSMGG</sequence>
<dbReference type="SUPFAM" id="SSF53474">
    <property type="entry name" value="alpha/beta-Hydrolases"/>
    <property type="match status" value="1"/>
</dbReference>
<evidence type="ECO:0000313" key="3">
    <source>
        <dbReference type="EMBL" id="VAX24918.1"/>
    </source>
</evidence>
<keyword evidence="1" id="KW-0378">Hydrolase</keyword>
<proteinExistence type="predicted"/>
<accession>A0A3B1CLS7</accession>
<organism evidence="3">
    <name type="scientific">hydrothermal vent metagenome</name>
    <dbReference type="NCBI Taxonomy" id="652676"/>
    <lineage>
        <taxon>unclassified sequences</taxon>
        <taxon>metagenomes</taxon>
        <taxon>ecological metagenomes</taxon>
    </lineage>
</organism>
<dbReference type="InterPro" id="IPR029058">
    <property type="entry name" value="AB_hydrolase_fold"/>
</dbReference>
<evidence type="ECO:0000259" key="2">
    <source>
        <dbReference type="Pfam" id="PF00561"/>
    </source>
</evidence>
<dbReference type="PANTHER" id="PTHR43798:SF31">
    <property type="entry name" value="AB HYDROLASE SUPERFAMILY PROTEIN YCLE"/>
    <property type="match status" value="1"/>
</dbReference>
<dbReference type="GO" id="GO:0016787">
    <property type="term" value="F:hydrolase activity"/>
    <property type="evidence" value="ECO:0007669"/>
    <property type="project" value="UniProtKB-KW"/>
</dbReference>
<dbReference type="Pfam" id="PF00561">
    <property type="entry name" value="Abhydrolase_1"/>
    <property type="match status" value="1"/>
</dbReference>
<dbReference type="AlphaFoldDB" id="A0A3B1CLS7"/>
<reference evidence="3" key="1">
    <citation type="submission" date="2018-06" db="EMBL/GenBank/DDBJ databases">
        <authorList>
            <person name="Zhirakovskaya E."/>
        </authorList>
    </citation>
    <scope>NUCLEOTIDE SEQUENCE</scope>
</reference>
<dbReference type="EMBL" id="UOGB01000308">
    <property type="protein sequence ID" value="VAX24918.1"/>
    <property type="molecule type" value="Genomic_DNA"/>
</dbReference>
<dbReference type="Gene3D" id="3.40.50.1820">
    <property type="entry name" value="alpha/beta hydrolase"/>
    <property type="match status" value="1"/>
</dbReference>
<name>A0A3B1CLS7_9ZZZZ</name>
<dbReference type="PANTHER" id="PTHR43798">
    <property type="entry name" value="MONOACYLGLYCEROL LIPASE"/>
    <property type="match status" value="1"/>
</dbReference>
<protein>
    <recommendedName>
        <fullName evidence="2">AB hydrolase-1 domain-containing protein</fullName>
    </recommendedName>
</protein>
<gene>
    <name evidence="3" type="ORF">MNBD_NITROSPINAE03-396</name>
</gene>
<dbReference type="InterPro" id="IPR050266">
    <property type="entry name" value="AB_hydrolase_sf"/>
</dbReference>
<evidence type="ECO:0000256" key="1">
    <source>
        <dbReference type="ARBA" id="ARBA00022801"/>
    </source>
</evidence>
<feature type="non-terminal residue" evidence="3">
    <location>
        <position position="90"/>
    </location>
</feature>
<feature type="domain" description="AB hydrolase-1" evidence="2">
    <location>
        <begin position="14"/>
        <end position="90"/>
    </location>
</feature>
<dbReference type="GO" id="GO:0016020">
    <property type="term" value="C:membrane"/>
    <property type="evidence" value="ECO:0007669"/>
    <property type="project" value="TreeGrafter"/>
</dbReference>
<dbReference type="InterPro" id="IPR000073">
    <property type="entry name" value="AB_hydrolase_1"/>
</dbReference>